<evidence type="ECO:0000313" key="1">
    <source>
        <dbReference type="EMBL" id="VDB89944.1"/>
    </source>
</evidence>
<protein>
    <submittedName>
        <fullName evidence="1">Bgt-51390</fullName>
    </submittedName>
</protein>
<evidence type="ECO:0000313" key="2">
    <source>
        <dbReference type="Proteomes" id="UP000324639"/>
    </source>
</evidence>
<dbReference type="AlphaFoldDB" id="A0A9X9MKN6"/>
<accession>A0A9X9MKN6</accession>
<dbReference type="Proteomes" id="UP000324639">
    <property type="component" value="Chromosome Bgt_-07"/>
</dbReference>
<keyword evidence="2" id="KW-1185">Reference proteome</keyword>
<proteinExistence type="predicted"/>
<sequence>MMTGRQFYGQTKLGKRKEHILENGRREMFLDSSKRRKEFDAQTL</sequence>
<gene>
    <name evidence="1" type="ORF">BGT96224V316_LOCUS5456</name>
</gene>
<dbReference type="EMBL" id="LR026990">
    <property type="protein sequence ID" value="VDB89944.1"/>
    <property type="molecule type" value="Genomic_DNA"/>
</dbReference>
<organism evidence="1 2">
    <name type="scientific">Blumeria graminis f. sp. tritici</name>
    <dbReference type="NCBI Taxonomy" id="62690"/>
    <lineage>
        <taxon>Eukaryota</taxon>
        <taxon>Fungi</taxon>
        <taxon>Dikarya</taxon>
        <taxon>Ascomycota</taxon>
        <taxon>Pezizomycotina</taxon>
        <taxon>Leotiomycetes</taxon>
        <taxon>Erysiphales</taxon>
        <taxon>Erysiphaceae</taxon>
        <taxon>Blumeria</taxon>
    </lineage>
</organism>
<reference evidence="1 2" key="1">
    <citation type="submission" date="2018-08" db="EMBL/GenBank/DDBJ databases">
        <authorList>
            <person name="Muller C M."/>
        </authorList>
    </citation>
    <scope>NUCLEOTIDE SEQUENCE [LARGE SCALE GENOMIC DNA]</scope>
</reference>
<name>A0A9X9MKN6_BLUGR</name>